<reference evidence="1" key="1">
    <citation type="journal article" date="2019" name="Sci. Rep.">
        <title>Draft genome of Tanacetum cinerariifolium, the natural source of mosquito coil.</title>
        <authorList>
            <person name="Yamashiro T."/>
            <person name="Shiraishi A."/>
            <person name="Satake H."/>
            <person name="Nakayama K."/>
        </authorList>
    </citation>
    <scope>NUCLEOTIDE SEQUENCE</scope>
</reference>
<accession>A0A699TIK5</accession>
<protein>
    <submittedName>
        <fullName evidence="1">Uncharacterized protein</fullName>
    </submittedName>
</protein>
<gene>
    <name evidence="1" type="ORF">Tci_880885</name>
</gene>
<feature type="non-terminal residue" evidence="1">
    <location>
        <position position="119"/>
    </location>
</feature>
<comment type="caution">
    <text evidence="1">The sequence shown here is derived from an EMBL/GenBank/DDBJ whole genome shotgun (WGS) entry which is preliminary data.</text>
</comment>
<organism evidence="1">
    <name type="scientific">Tanacetum cinerariifolium</name>
    <name type="common">Dalmatian daisy</name>
    <name type="synonym">Chrysanthemum cinerariifolium</name>
    <dbReference type="NCBI Taxonomy" id="118510"/>
    <lineage>
        <taxon>Eukaryota</taxon>
        <taxon>Viridiplantae</taxon>
        <taxon>Streptophyta</taxon>
        <taxon>Embryophyta</taxon>
        <taxon>Tracheophyta</taxon>
        <taxon>Spermatophyta</taxon>
        <taxon>Magnoliopsida</taxon>
        <taxon>eudicotyledons</taxon>
        <taxon>Gunneridae</taxon>
        <taxon>Pentapetalae</taxon>
        <taxon>asterids</taxon>
        <taxon>campanulids</taxon>
        <taxon>Asterales</taxon>
        <taxon>Asteraceae</taxon>
        <taxon>Asteroideae</taxon>
        <taxon>Anthemideae</taxon>
        <taxon>Anthemidinae</taxon>
        <taxon>Tanacetum</taxon>
    </lineage>
</organism>
<evidence type="ECO:0000313" key="1">
    <source>
        <dbReference type="EMBL" id="GFD08916.1"/>
    </source>
</evidence>
<dbReference type="EMBL" id="BKCJ011241750">
    <property type="protein sequence ID" value="GFD08916.1"/>
    <property type="molecule type" value="Genomic_DNA"/>
</dbReference>
<dbReference type="AlphaFoldDB" id="A0A699TIK5"/>
<proteinExistence type="predicted"/>
<name>A0A699TIK5_TANCI</name>
<sequence>MRSGYKLPQADSHPDWPEFPQLKTQHLVVERVANFDSLYGHRYRLSAWQRSGDPNAEDSVPVTAVRLLGHRVSWNTFQIGQAHVSNNAGMALGPTEEHGFNQYGDAYLELNLAGEKGYF</sequence>